<dbReference type="RefSeq" id="WP_167558825.1">
    <property type="nucleotide sequence ID" value="NZ_LT629750.1"/>
</dbReference>
<comment type="cofactor">
    <cofactor evidence="9">
        <name>Mg(2+)</name>
        <dbReference type="ChEBI" id="CHEBI:18420"/>
    </cofactor>
    <text evidence="9">Binds 1 Mg(2+) per subunit.</text>
</comment>
<dbReference type="InterPro" id="IPR012001">
    <property type="entry name" value="Thiamin_PyroP_enz_TPP-bd_dom"/>
</dbReference>
<dbReference type="InterPro" id="IPR011766">
    <property type="entry name" value="TPP_enzyme_TPP-bd"/>
</dbReference>
<feature type="domain" description="Thiamine pyrophosphate enzyme N-terminal TPP-binding" evidence="13">
    <location>
        <begin position="9"/>
        <end position="112"/>
    </location>
</feature>
<feature type="domain" description="Thiamine pyrophosphate enzyme central" evidence="11">
    <location>
        <begin position="206"/>
        <end position="297"/>
    </location>
</feature>
<evidence type="ECO:0000256" key="2">
    <source>
        <dbReference type="ARBA" id="ARBA00001964"/>
    </source>
</evidence>
<evidence type="ECO:0000256" key="3">
    <source>
        <dbReference type="ARBA" id="ARBA00007812"/>
    </source>
</evidence>
<evidence type="ECO:0000256" key="7">
    <source>
        <dbReference type="ARBA" id="ARBA00023052"/>
    </source>
</evidence>
<dbReference type="EMBL" id="LT629750">
    <property type="protein sequence ID" value="SDT08380.1"/>
    <property type="molecule type" value="Genomic_DNA"/>
</dbReference>
<dbReference type="Pfam" id="PF02776">
    <property type="entry name" value="TPP_enzyme_N"/>
    <property type="match status" value="1"/>
</dbReference>
<dbReference type="Pfam" id="PF00205">
    <property type="entry name" value="TPP_enzyme_M"/>
    <property type="match status" value="1"/>
</dbReference>
<protein>
    <submittedName>
        <fullName evidence="14">Indolepyruvate decarboxylase</fullName>
    </submittedName>
</protein>
<keyword evidence="5" id="KW-0210">Decarboxylase</keyword>
<organism evidence="14 15">
    <name type="scientific">Bradyrhizobium canariense</name>
    <dbReference type="NCBI Taxonomy" id="255045"/>
    <lineage>
        <taxon>Bacteria</taxon>
        <taxon>Pseudomonadati</taxon>
        <taxon>Pseudomonadota</taxon>
        <taxon>Alphaproteobacteria</taxon>
        <taxon>Hyphomicrobiales</taxon>
        <taxon>Nitrobacteraceae</taxon>
        <taxon>Bradyrhizobium</taxon>
    </lineage>
</organism>
<dbReference type="SUPFAM" id="SSF52518">
    <property type="entry name" value="Thiamin diphosphate-binding fold (THDP-binding)"/>
    <property type="match status" value="2"/>
</dbReference>
<name>A0A1H1XGR6_9BRAD</name>
<dbReference type="Proteomes" id="UP000243904">
    <property type="component" value="Chromosome I"/>
</dbReference>
<dbReference type="Gene3D" id="3.40.50.970">
    <property type="match status" value="2"/>
</dbReference>
<feature type="domain" description="Thiamine pyrophosphate enzyme TPP-binding" evidence="12">
    <location>
        <begin position="396"/>
        <end position="540"/>
    </location>
</feature>
<dbReference type="AlphaFoldDB" id="A0A1H1XGR6"/>
<dbReference type="PIRSF" id="PIRSF036565">
    <property type="entry name" value="Pyruvt_ip_decrb"/>
    <property type="match status" value="1"/>
</dbReference>
<evidence type="ECO:0000259" key="13">
    <source>
        <dbReference type="Pfam" id="PF02776"/>
    </source>
</evidence>
<proteinExistence type="inferred from homology"/>
<dbReference type="GO" id="GO:0004737">
    <property type="term" value="F:pyruvate decarboxylase activity"/>
    <property type="evidence" value="ECO:0007669"/>
    <property type="project" value="TreeGrafter"/>
</dbReference>
<comment type="similarity">
    <text evidence="3 10">Belongs to the TPP enzyme family.</text>
</comment>
<gene>
    <name evidence="14" type="ORF">SAMN05444158_4317</name>
</gene>
<keyword evidence="8" id="KW-0456">Lyase</keyword>
<dbReference type="InterPro" id="IPR012000">
    <property type="entry name" value="Thiamin_PyroP_enz_cen_dom"/>
</dbReference>
<reference evidence="15" key="1">
    <citation type="submission" date="2016-10" db="EMBL/GenBank/DDBJ databases">
        <authorList>
            <person name="Varghese N."/>
            <person name="Submissions S."/>
        </authorList>
    </citation>
    <scope>NUCLEOTIDE SEQUENCE [LARGE SCALE GENOMIC DNA]</scope>
    <source>
        <strain evidence="15">GAS369</strain>
    </source>
</reference>
<keyword evidence="15" id="KW-1185">Reference proteome</keyword>
<dbReference type="SUPFAM" id="SSF52467">
    <property type="entry name" value="DHS-like NAD/FAD-binding domain"/>
    <property type="match status" value="1"/>
</dbReference>
<evidence type="ECO:0000259" key="12">
    <source>
        <dbReference type="Pfam" id="PF02775"/>
    </source>
</evidence>
<evidence type="ECO:0000259" key="11">
    <source>
        <dbReference type="Pfam" id="PF00205"/>
    </source>
</evidence>
<keyword evidence="7 10" id="KW-0786">Thiamine pyrophosphate</keyword>
<evidence type="ECO:0000256" key="1">
    <source>
        <dbReference type="ARBA" id="ARBA00001920"/>
    </source>
</evidence>
<dbReference type="PANTHER" id="PTHR43452:SF30">
    <property type="entry name" value="PYRUVATE DECARBOXYLASE ISOZYME 1-RELATED"/>
    <property type="match status" value="1"/>
</dbReference>
<evidence type="ECO:0000256" key="4">
    <source>
        <dbReference type="ARBA" id="ARBA00022723"/>
    </source>
</evidence>
<keyword evidence="14" id="KW-0670">Pyruvate</keyword>
<evidence type="ECO:0000256" key="9">
    <source>
        <dbReference type="PIRSR" id="PIRSR036565-2"/>
    </source>
</evidence>
<dbReference type="GO" id="GO:0005829">
    <property type="term" value="C:cytosol"/>
    <property type="evidence" value="ECO:0007669"/>
    <property type="project" value="TreeGrafter"/>
</dbReference>
<keyword evidence="4 9" id="KW-0479">Metal-binding</keyword>
<dbReference type="InterPro" id="IPR029035">
    <property type="entry name" value="DHS-like_NAD/FAD-binding_dom"/>
</dbReference>
<accession>A0A1H1XGR6</accession>
<evidence type="ECO:0000256" key="6">
    <source>
        <dbReference type="ARBA" id="ARBA00022842"/>
    </source>
</evidence>
<evidence type="ECO:0000256" key="5">
    <source>
        <dbReference type="ARBA" id="ARBA00022793"/>
    </source>
</evidence>
<dbReference type="GO" id="GO:0000287">
    <property type="term" value="F:magnesium ion binding"/>
    <property type="evidence" value="ECO:0007669"/>
    <property type="project" value="InterPro"/>
</dbReference>
<dbReference type="GO" id="GO:0000949">
    <property type="term" value="P:aromatic amino acid family catabolic process to alcohol via Ehrlich pathway"/>
    <property type="evidence" value="ECO:0007669"/>
    <property type="project" value="TreeGrafter"/>
</dbReference>
<dbReference type="InterPro" id="IPR029061">
    <property type="entry name" value="THDP-binding"/>
</dbReference>
<evidence type="ECO:0000256" key="10">
    <source>
        <dbReference type="RuleBase" id="RU362132"/>
    </source>
</evidence>
<comment type="cofactor">
    <cofactor evidence="2">
        <name>thiamine diphosphate</name>
        <dbReference type="ChEBI" id="CHEBI:58937"/>
    </cofactor>
</comment>
<sequence length="577" mass="62365">MLEKPQNGTVASYLVARLEELGIEHLFNVSGSYCSGLLAEIAKNSRLKAVFTTYEMEAAYAADAYARIRGYGAMCGTYGVGALSALNGVIGAFVERCPVIVINGGPSTKQLDLEVDYGIMFLHSTGRLKTDLAIYSQVTTATAVIERAEEAPDKIDEVLIACMTHRRPVYIEISQDLWGQPCPLPVGKLGAALAPVNADSLAECLDDAMARLASAQRPVLWAGEELDRWQLHDEFAELLRASGVPYVTTLAGKSVLAETTRGFLGVYDGRFATPDLQEFVERADLIIALGTTITDFVGDIVAKDYGSMILASQGGIRIGHHIYPDVGLREFVVGMTQRLASHAPAPLPWDKAAVQHPGSGLASGDSPITFDLLFARMSDFVRDKLVIADTGLSLFASAGLPISDRQGYVSQSIWMSIGYSVGASVGAACAGTKRPVVFVGDAAFREGPQALSTLVQYKLPAVICVMNNGIMGIQQFMGHPQYYDSPQVQPDYYNLLSRWDYGALARAFGARHAQAKTLVEFDEALRQAAELTDSPILIDVMLNEKDIPSVIRHTIGRTAPEVVQANFEAPLLRRIVP</sequence>
<evidence type="ECO:0000313" key="15">
    <source>
        <dbReference type="Proteomes" id="UP000243904"/>
    </source>
</evidence>
<feature type="binding site" evidence="9">
    <location>
        <position position="441"/>
    </location>
    <ligand>
        <name>Mg(2+)</name>
        <dbReference type="ChEBI" id="CHEBI:18420"/>
    </ligand>
</feature>
<comment type="cofactor">
    <cofactor evidence="1">
        <name>a metal cation</name>
        <dbReference type="ChEBI" id="CHEBI:25213"/>
    </cofactor>
</comment>
<dbReference type="Gene3D" id="3.40.50.1220">
    <property type="entry name" value="TPP-binding domain"/>
    <property type="match status" value="1"/>
</dbReference>
<keyword evidence="6 9" id="KW-0460">Magnesium</keyword>
<evidence type="ECO:0000313" key="14">
    <source>
        <dbReference type="EMBL" id="SDT08380.1"/>
    </source>
</evidence>
<dbReference type="PANTHER" id="PTHR43452">
    <property type="entry name" value="PYRUVATE DECARBOXYLASE"/>
    <property type="match status" value="1"/>
</dbReference>
<feature type="binding site" evidence="9">
    <location>
        <position position="468"/>
    </location>
    <ligand>
        <name>Mg(2+)</name>
        <dbReference type="ChEBI" id="CHEBI:18420"/>
    </ligand>
</feature>
<evidence type="ECO:0000256" key="8">
    <source>
        <dbReference type="ARBA" id="ARBA00023239"/>
    </source>
</evidence>
<dbReference type="GO" id="GO:0030976">
    <property type="term" value="F:thiamine pyrophosphate binding"/>
    <property type="evidence" value="ECO:0007669"/>
    <property type="project" value="InterPro"/>
</dbReference>
<dbReference type="InterPro" id="IPR012110">
    <property type="entry name" value="PDC/IPDC-like"/>
</dbReference>
<dbReference type="Pfam" id="PF02775">
    <property type="entry name" value="TPP_enzyme_C"/>
    <property type="match status" value="1"/>
</dbReference>